<name>A0ABR3ELT5_9AGAR</name>
<keyword evidence="3" id="KW-0539">Nucleus</keyword>
<evidence type="ECO:0000313" key="7">
    <source>
        <dbReference type="Proteomes" id="UP001465976"/>
    </source>
</evidence>
<evidence type="ECO:0000256" key="3">
    <source>
        <dbReference type="PROSITE-ProRule" id="PRU00267"/>
    </source>
</evidence>
<dbReference type="PANTHER" id="PTHR10270">
    <property type="entry name" value="SOX TRANSCRIPTION FACTOR"/>
    <property type="match status" value="1"/>
</dbReference>
<feature type="region of interest" description="Disordered" evidence="4">
    <location>
        <begin position="196"/>
        <end position="250"/>
    </location>
</feature>
<feature type="compositionally biased region" description="Polar residues" evidence="4">
    <location>
        <begin position="146"/>
        <end position="160"/>
    </location>
</feature>
<evidence type="ECO:0000256" key="4">
    <source>
        <dbReference type="SAM" id="MobiDB-lite"/>
    </source>
</evidence>
<protein>
    <recommendedName>
        <fullName evidence="5">HMG box domain-containing protein</fullName>
    </recommendedName>
</protein>
<proteinExistence type="predicted"/>
<feature type="DNA-binding region" description="HMG box" evidence="3">
    <location>
        <begin position="10"/>
        <end position="84"/>
    </location>
</feature>
<feature type="domain" description="HMG box" evidence="5">
    <location>
        <begin position="10"/>
        <end position="84"/>
    </location>
</feature>
<evidence type="ECO:0000256" key="1">
    <source>
        <dbReference type="ARBA" id="ARBA00023125"/>
    </source>
</evidence>
<dbReference type="SUPFAM" id="SSF47095">
    <property type="entry name" value="HMG-box"/>
    <property type="match status" value="1"/>
</dbReference>
<evidence type="ECO:0000259" key="5">
    <source>
        <dbReference type="PROSITE" id="PS50118"/>
    </source>
</evidence>
<sequence length="368" mass="41466">MPAQRSADKVKRPPNAWILFRSDIARSIAQHEELHPDLPRKTQPQISQEISFLWNTLDPIRKAEYERRAAAKKYEHTLLYPDYRFQPVRKEEKERQKHLKKHKFKGKRYRQCNDTESSLSTPSNQPDSLVQSSQNTNSSEFDDSPPSISTTASPCNTTTLDANNKQALSLEPLALDPSATAPAQSHPSRFVASIAPTTQWTPADRNPVWNIPNYTPDSSQEVLEQTTPGHPNLRPDLQLPPQSSQPFDGKDEFERNLQAIANVSGNPFDFRVDNIDTEIFSAGNTGVEARMFSYPDLADGRDWPLSNNNPTAPIRDTPGYAFDLILSNFDPSLSSASEYETNLDQFVDWDGGGAAPKHSRENERTKFT</sequence>
<accession>A0ABR3ELT5</accession>
<dbReference type="InterPro" id="IPR009071">
    <property type="entry name" value="HMG_box_dom"/>
</dbReference>
<dbReference type="Gene3D" id="1.10.30.10">
    <property type="entry name" value="High mobility group box domain"/>
    <property type="match status" value="1"/>
</dbReference>
<keyword evidence="1 3" id="KW-0238">DNA-binding</keyword>
<dbReference type="CDD" id="cd01389">
    <property type="entry name" value="HMG-box_ROX1-like"/>
    <property type="match status" value="1"/>
</dbReference>
<evidence type="ECO:0000313" key="6">
    <source>
        <dbReference type="EMBL" id="KAL0563805.1"/>
    </source>
</evidence>
<feature type="compositionally biased region" description="Basic residues" evidence="4">
    <location>
        <begin position="96"/>
        <end position="110"/>
    </location>
</feature>
<keyword evidence="7" id="KW-1185">Reference proteome</keyword>
<keyword evidence="2" id="KW-0804">Transcription</keyword>
<dbReference type="PROSITE" id="PS50118">
    <property type="entry name" value="HMG_BOX_2"/>
    <property type="match status" value="1"/>
</dbReference>
<dbReference type="Proteomes" id="UP001465976">
    <property type="component" value="Unassembled WGS sequence"/>
</dbReference>
<evidence type="ECO:0000256" key="2">
    <source>
        <dbReference type="ARBA" id="ARBA00023163"/>
    </source>
</evidence>
<feature type="compositionally biased region" description="Polar residues" evidence="4">
    <location>
        <begin position="212"/>
        <end position="229"/>
    </location>
</feature>
<reference evidence="6 7" key="1">
    <citation type="submission" date="2024-02" db="EMBL/GenBank/DDBJ databases">
        <title>A draft genome for the cacao thread blight pathogen Marasmius crinis-equi.</title>
        <authorList>
            <person name="Cohen S.P."/>
            <person name="Baruah I.K."/>
            <person name="Amoako-Attah I."/>
            <person name="Bukari Y."/>
            <person name="Meinhardt L.W."/>
            <person name="Bailey B.A."/>
        </authorList>
    </citation>
    <scope>NUCLEOTIDE SEQUENCE [LARGE SCALE GENOMIC DNA]</scope>
    <source>
        <strain evidence="6 7">GH-76</strain>
    </source>
</reference>
<dbReference type="InterPro" id="IPR050140">
    <property type="entry name" value="SRY-related_HMG-box_TF-like"/>
</dbReference>
<dbReference type="PANTHER" id="PTHR10270:SF161">
    <property type="entry name" value="SEX-DETERMINING REGION Y PROTEIN"/>
    <property type="match status" value="1"/>
</dbReference>
<feature type="region of interest" description="Disordered" evidence="4">
    <location>
        <begin position="90"/>
        <end position="160"/>
    </location>
</feature>
<dbReference type="SMART" id="SM00398">
    <property type="entry name" value="HMG"/>
    <property type="match status" value="1"/>
</dbReference>
<dbReference type="EMBL" id="JBAHYK010003189">
    <property type="protein sequence ID" value="KAL0563805.1"/>
    <property type="molecule type" value="Genomic_DNA"/>
</dbReference>
<dbReference type="InterPro" id="IPR036910">
    <property type="entry name" value="HMG_box_dom_sf"/>
</dbReference>
<comment type="caution">
    <text evidence="6">The sequence shown here is derived from an EMBL/GenBank/DDBJ whole genome shotgun (WGS) entry which is preliminary data.</text>
</comment>
<organism evidence="6 7">
    <name type="scientific">Marasmius crinis-equi</name>
    <dbReference type="NCBI Taxonomy" id="585013"/>
    <lineage>
        <taxon>Eukaryota</taxon>
        <taxon>Fungi</taxon>
        <taxon>Dikarya</taxon>
        <taxon>Basidiomycota</taxon>
        <taxon>Agaricomycotina</taxon>
        <taxon>Agaricomycetes</taxon>
        <taxon>Agaricomycetidae</taxon>
        <taxon>Agaricales</taxon>
        <taxon>Marasmiineae</taxon>
        <taxon>Marasmiaceae</taxon>
        <taxon>Marasmius</taxon>
    </lineage>
</organism>
<feature type="compositionally biased region" description="Low complexity" evidence="4">
    <location>
        <begin position="237"/>
        <end position="246"/>
    </location>
</feature>
<feature type="compositionally biased region" description="Polar residues" evidence="4">
    <location>
        <begin position="112"/>
        <end position="139"/>
    </location>
</feature>
<dbReference type="Pfam" id="PF00505">
    <property type="entry name" value="HMG_box"/>
    <property type="match status" value="1"/>
</dbReference>
<gene>
    <name evidence="6" type="ORF">V5O48_018258</name>
</gene>